<keyword evidence="4" id="KW-0732">Signal</keyword>
<dbReference type="OrthoDB" id="176196at2"/>
<evidence type="ECO:0000313" key="6">
    <source>
        <dbReference type="EMBL" id="RBP36927.1"/>
    </source>
</evidence>
<dbReference type="Proteomes" id="UP000253426">
    <property type="component" value="Unassembled WGS sequence"/>
</dbReference>
<dbReference type="Gene3D" id="3.30.1370.120">
    <property type="match status" value="1"/>
</dbReference>
<feature type="signal peptide" evidence="4">
    <location>
        <begin position="1"/>
        <end position="26"/>
    </location>
</feature>
<protein>
    <submittedName>
        <fullName evidence="6">Type II/III secretion system protein</fullName>
    </submittedName>
</protein>
<dbReference type="InterPro" id="IPR003522">
    <property type="entry name" value="T3SS_OM_pore_YscC"/>
</dbReference>
<evidence type="ECO:0000256" key="2">
    <source>
        <dbReference type="RuleBase" id="RU004003"/>
    </source>
</evidence>
<feature type="region of interest" description="Disordered" evidence="3">
    <location>
        <begin position="277"/>
        <end position="367"/>
    </location>
</feature>
<comment type="caution">
    <text evidence="6">The sequence shown here is derived from an EMBL/GenBank/DDBJ whole genome shotgun (WGS) entry which is preliminary data.</text>
</comment>
<comment type="similarity">
    <text evidence="2">Belongs to the bacterial secretin family.</text>
</comment>
<dbReference type="RefSeq" id="WP_113961704.1">
    <property type="nucleotide sequence ID" value="NZ_QNRR01000015.1"/>
</dbReference>
<dbReference type="GO" id="GO:0009279">
    <property type="term" value="C:cell outer membrane"/>
    <property type="evidence" value="ECO:0007669"/>
    <property type="project" value="UniProtKB-SubCell"/>
</dbReference>
<gene>
    <name evidence="6" type="ORF">DES53_11568</name>
</gene>
<evidence type="ECO:0000256" key="4">
    <source>
        <dbReference type="SAM" id="SignalP"/>
    </source>
</evidence>
<evidence type="ECO:0000256" key="3">
    <source>
        <dbReference type="SAM" id="MobiDB-lite"/>
    </source>
</evidence>
<dbReference type="InterPro" id="IPR050810">
    <property type="entry name" value="Bact_Secretion_Sys_Channel"/>
</dbReference>
<dbReference type="PANTHER" id="PTHR30332">
    <property type="entry name" value="PROBABLE GENERAL SECRETION PATHWAY PROTEIN D"/>
    <property type="match status" value="1"/>
</dbReference>
<organism evidence="6 7">
    <name type="scientific">Roseimicrobium gellanilyticum</name>
    <dbReference type="NCBI Taxonomy" id="748857"/>
    <lineage>
        <taxon>Bacteria</taxon>
        <taxon>Pseudomonadati</taxon>
        <taxon>Verrucomicrobiota</taxon>
        <taxon>Verrucomicrobiia</taxon>
        <taxon>Verrucomicrobiales</taxon>
        <taxon>Verrucomicrobiaceae</taxon>
        <taxon>Roseimicrobium</taxon>
    </lineage>
</organism>
<dbReference type="InterPro" id="IPR038591">
    <property type="entry name" value="NolW-like_sf"/>
</dbReference>
<dbReference type="GO" id="GO:0009306">
    <property type="term" value="P:protein secretion"/>
    <property type="evidence" value="ECO:0007669"/>
    <property type="project" value="InterPro"/>
</dbReference>
<dbReference type="AlphaFoldDB" id="A0A366H691"/>
<dbReference type="Pfam" id="PF00263">
    <property type="entry name" value="Secretin"/>
    <property type="match status" value="1"/>
</dbReference>
<dbReference type="InterPro" id="IPR004846">
    <property type="entry name" value="T2SS/T3SS_dom"/>
</dbReference>
<sequence>MFSPATSTTFFLSALLVAALPCASRAQHGTPASPPPAHPPGVQIPGALPQNGQGGGGGIPGALPGAGDPATPNPSNEADPATNAPDPRMDELRTLVQGAGNLKELLVVLKSAQSDKKAFVEKIEFSKNDESLLDWRKSAFHVAWATKHGQDPRSETHVNESFAAWRDSFQPENLHQLMDRLAAEYPVRFHLSAVPSDKLPTLHFCPWEESGELYFTATDDEWKKALNVPDDKTPLNKRSNVQMEAYSDTRRRAEGHPRAMDELDGELEKLRRARLFGSYTAPAPPPEKPGGKGGRQESGVLIPGATGPAFPNHHEHVPPNDGSLSDMGRRARLMPDGSDALADDGGAGNSRVRESTLEAAPTQNDLNKGVSIGKMRMRAFQLRHASVEGQALTKTGNAATDLPAEVRIPGVAKTLVAIANKMYGAGSLKLVSSGGDANFEKALLLTEASRLLESATSADYYKPYAYSGYTGPTGTIDQLRRLDDDIRINESAQLREAASLRERANESRPIEFAGGEDQVTELLNRRGLRVSPTVEKLIPEGVLRVDPSDLIPQEATQATVFSRGQGLVGGESAAMHEAAPTQEKAPELRGAIIAERATNRIIICDLEERMPAYERIINELDVPPNLVEISATIMDINANSGVEWGVDWAGFGKEEITEAVGTASSLFDGGLPFGGIASPNGLKVLTTPAGTLGADKVFHPVGLNASTLITGTSGKLAARLQALATDGKAQVISRPVLLTVANTEALFYDNNSLLLPVPGEHNADLFKVNAPLALRIKPVVMHPKNPGEQQLILLEIEIQDDTVTGVPVDPAVATPVLPANKPTAFLSESTIYTRALVREGQSLLLGGRYRHAEQKQDGGIPLLSRIPLVGLAFKDRRNVNVKLQRLFLITPRLVKPTGPHPLGPLESLPLPEVSGAGVNDLVGDGKTSGKAVNP</sequence>
<dbReference type="EMBL" id="QNRR01000015">
    <property type="protein sequence ID" value="RBP36927.1"/>
    <property type="molecule type" value="Genomic_DNA"/>
</dbReference>
<comment type="subcellular location">
    <subcellularLocation>
        <location evidence="1">Cell outer membrane</location>
    </subcellularLocation>
</comment>
<evidence type="ECO:0000313" key="7">
    <source>
        <dbReference type="Proteomes" id="UP000253426"/>
    </source>
</evidence>
<accession>A0A366H691</accession>
<reference evidence="6 7" key="1">
    <citation type="submission" date="2018-06" db="EMBL/GenBank/DDBJ databases">
        <title>Genomic Encyclopedia of Type Strains, Phase IV (KMG-IV): sequencing the most valuable type-strain genomes for metagenomic binning, comparative biology and taxonomic classification.</title>
        <authorList>
            <person name="Goeker M."/>
        </authorList>
    </citation>
    <scope>NUCLEOTIDE SEQUENCE [LARGE SCALE GENOMIC DNA]</scope>
    <source>
        <strain evidence="6 7">DSM 25532</strain>
    </source>
</reference>
<evidence type="ECO:0000259" key="5">
    <source>
        <dbReference type="Pfam" id="PF00263"/>
    </source>
</evidence>
<feature type="region of interest" description="Disordered" evidence="3">
    <location>
        <begin position="26"/>
        <end position="88"/>
    </location>
</feature>
<feature type="domain" description="Type II/III secretion system secretin-like" evidence="5">
    <location>
        <begin position="722"/>
        <end position="895"/>
    </location>
</feature>
<dbReference type="GO" id="GO:0015627">
    <property type="term" value="C:type II protein secretion system complex"/>
    <property type="evidence" value="ECO:0007669"/>
    <property type="project" value="TreeGrafter"/>
</dbReference>
<keyword evidence="7" id="KW-1185">Reference proteome</keyword>
<feature type="chain" id="PRO_5016892932" evidence="4">
    <location>
        <begin position="27"/>
        <end position="934"/>
    </location>
</feature>
<feature type="compositionally biased region" description="Low complexity" evidence="3">
    <location>
        <begin position="61"/>
        <end position="70"/>
    </location>
</feature>
<proteinExistence type="inferred from homology"/>
<evidence type="ECO:0000256" key="1">
    <source>
        <dbReference type="ARBA" id="ARBA00004442"/>
    </source>
</evidence>
<name>A0A366H691_9BACT</name>
<dbReference type="PANTHER" id="PTHR30332:SF5">
    <property type="entry name" value="SPI-1 TYPE 3 SECRETION SYSTEM SECRETIN"/>
    <property type="match status" value="1"/>
</dbReference>
<dbReference type="PRINTS" id="PR01337">
    <property type="entry name" value="TYPE3OMGPROT"/>
</dbReference>